<feature type="compositionally biased region" description="Polar residues" evidence="1">
    <location>
        <begin position="48"/>
        <end position="62"/>
    </location>
</feature>
<feature type="region of interest" description="Disordered" evidence="1">
    <location>
        <begin position="1"/>
        <end position="75"/>
    </location>
</feature>
<proteinExistence type="predicted"/>
<protein>
    <submittedName>
        <fullName evidence="2">Uncharacterized protein</fullName>
    </submittedName>
</protein>
<reference evidence="2" key="1">
    <citation type="submission" date="2022-06" db="EMBL/GenBank/DDBJ databases">
        <title>Amycolatopsis iheyaensis sp. nov., a new species of the genus Amycolatopsis isolated from soil in Iheya island, Japan.</title>
        <authorList>
            <person name="Ngamcharungchit C."/>
            <person name="Kanto H."/>
            <person name="Take A."/>
            <person name="Intra B."/>
            <person name="Matsumoto A."/>
            <person name="Panbangred W."/>
            <person name="Inahashi Y."/>
        </authorList>
    </citation>
    <scope>NUCLEOTIDE SEQUENCE</scope>
    <source>
        <strain evidence="2">OK19-0408</strain>
    </source>
</reference>
<dbReference type="Proteomes" id="UP001144096">
    <property type="component" value="Unassembled WGS sequence"/>
</dbReference>
<feature type="compositionally biased region" description="Basic and acidic residues" evidence="1">
    <location>
        <begin position="305"/>
        <end position="334"/>
    </location>
</feature>
<name>A0A9X2SQ56_9PSEU</name>
<evidence type="ECO:0000313" key="2">
    <source>
        <dbReference type="EMBL" id="MCR6488155.1"/>
    </source>
</evidence>
<dbReference type="EMBL" id="JAMXQV010000023">
    <property type="protein sequence ID" value="MCR6488155.1"/>
    <property type="molecule type" value="Genomic_DNA"/>
</dbReference>
<feature type="compositionally biased region" description="Basic and acidic residues" evidence="1">
    <location>
        <begin position="12"/>
        <end position="41"/>
    </location>
</feature>
<dbReference type="AlphaFoldDB" id="A0A9X2SQ56"/>
<accession>A0A9X2SQ56</accession>
<evidence type="ECO:0000313" key="3">
    <source>
        <dbReference type="Proteomes" id="UP001144096"/>
    </source>
</evidence>
<comment type="caution">
    <text evidence="2">The sequence shown here is derived from an EMBL/GenBank/DDBJ whole genome shotgun (WGS) entry which is preliminary data.</text>
</comment>
<feature type="region of interest" description="Disordered" evidence="1">
    <location>
        <begin position="299"/>
        <end position="348"/>
    </location>
</feature>
<sequence length="348" mass="37293">MAKSHHGGGTSTKDKPKKKDEKPEEKKKKDDGGGDEPKEHSPAPGAGAQTSFGFDDGSSITEPLQKPEDTSEDDVQDLVKDAGVEVLAVEWVYQKITGTTLTQQFIEPLTGDFSKMSADAVAWRNIGETMKAFSVVMSENEKVLGEHWTGPAALAHRAYVDLGWKAGLAAEAGIAELIAKGFDLLAETSKKLAAKALDLLKSLIDRLLVMAAEACVPIAGWVADAITALSEIIPLIDALISIIDMIKDIVEKVGDLWNSLKDIGSQLAKIKDVHSVGDLVDIGKGIAGDVGDIKDDAKSISGSAHDIKDKAKEGVEEHRDRKAETEKRREERAAKVRPASGRISGRID</sequence>
<organism evidence="2 3">
    <name type="scientific">Amycolatopsis iheyensis</name>
    <dbReference type="NCBI Taxonomy" id="2945988"/>
    <lineage>
        <taxon>Bacteria</taxon>
        <taxon>Bacillati</taxon>
        <taxon>Actinomycetota</taxon>
        <taxon>Actinomycetes</taxon>
        <taxon>Pseudonocardiales</taxon>
        <taxon>Pseudonocardiaceae</taxon>
        <taxon>Amycolatopsis</taxon>
    </lineage>
</organism>
<keyword evidence="3" id="KW-1185">Reference proteome</keyword>
<dbReference type="RefSeq" id="WP_257924716.1">
    <property type="nucleotide sequence ID" value="NZ_JAMXQV010000023.1"/>
</dbReference>
<evidence type="ECO:0000256" key="1">
    <source>
        <dbReference type="SAM" id="MobiDB-lite"/>
    </source>
</evidence>
<gene>
    <name evidence="2" type="ORF">M8542_35540</name>
</gene>